<dbReference type="GO" id="GO:0004765">
    <property type="term" value="F:shikimate kinase activity"/>
    <property type="evidence" value="ECO:0007669"/>
    <property type="project" value="UniProtKB-UniRule"/>
</dbReference>
<keyword evidence="11" id="KW-0460">Magnesium</keyword>
<evidence type="ECO:0000256" key="11">
    <source>
        <dbReference type="HAMAP-Rule" id="MF_00109"/>
    </source>
</evidence>
<feature type="binding site" evidence="11">
    <location>
        <begin position="16"/>
        <end position="21"/>
    </location>
    <ligand>
        <name>ATP</name>
        <dbReference type="ChEBI" id="CHEBI:30616"/>
    </ligand>
</feature>
<comment type="subunit">
    <text evidence="11">Monomer.</text>
</comment>
<evidence type="ECO:0000256" key="3">
    <source>
        <dbReference type="ARBA" id="ARBA00012154"/>
    </source>
</evidence>
<evidence type="ECO:0000256" key="1">
    <source>
        <dbReference type="ARBA" id="ARBA00004842"/>
    </source>
</evidence>
<dbReference type="OrthoDB" id="9800332at2"/>
<dbReference type="GO" id="GO:0008652">
    <property type="term" value="P:amino acid biosynthetic process"/>
    <property type="evidence" value="ECO:0007669"/>
    <property type="project" value="UniProtKB-KW"/>
</dbReference>
<dbReference type="GO" id="GO:0009073">
    <property type="term" value="P:aromatic amino acid family biosynthetic process"/>
    <property type="evidence" value="ECO:0007669"/>
    <property type="project" value="UniProtKB-KW"/>
</dbReference>
<dbReference type="PANTHER" id="PTHR21087:SF16">
    <property type="entry name" value="SHIKIMATE KINASE 1, CHLOROPLASTIC"/>
    <property type="match status" value="1"/>
</dbReference>
<dbReference type="InterPro" id="IPR023000">
    <property type="entry name" value="Shikimate_kinase_CS"/>
</dbReference>
<reference evidence="13 14" key="1">
    <citation type="submission" date="2016-04" db="EMBL/GenBank/DDBJ databases">
        <title>Complete genome sequence of Dietzia lutea YIM 80766T, a strain isolated from desert soil in Egypt.</title>
        <authorList>
            <person name="Zhao J."/>
            <person name="Hu B."/>
            <person name="Geng S."/>
            <person name="Nie Y."/>
            <person name="Tang Y."/>
        </authorList>
    </citation>
    <scope>NUCLEOTIDE SEQUENCE [LARGE SCALE GENOMIC DNA]</scope>
    <source>
        <strain evidence="13 14">YIM 80766</strain>
    </source>
</reference>
<keyword evidence="4 11" id="KW-0028">Amino-acid biosynthesis</keyword>
<evidence type="ECO:0000313" key="13">
    <source>
        <dbReference type="EMBL" id="AWH92164.1"/>
    </source>
</evidence>
<dbReference type="SUPFAM" id="SSF52540">
    <property type="entry name" value="P-loop containing nucleoside triphosphate hydrolases"/>
    <property type="match status" value="1"/>
</dbReference>
<dbReference type="InterPro" id="IPR000623">
    <property type="entry name" value="Shikimate_kinase/TSH1"/>
</dbReference>
<dbReference type="UniPathway" id="UPA00053">
    <property type="reaction ID" value="UER00088"/>
</dbReference>
<feature type="binding site" evidence="11">
    <location>
        <position position="20"/>
    </location>
    <ligand>
        <name>Mg(2+)</name>
        <dbReference type="ChEBI" id="CHEBI:18420"/>
    </ligand>
</feature>
<dbReference type="HAMAP" id="MF_00109">
    <property type="entry name" value="Shikimate_kinase"/>
    <property type="match status" value="1"/>
</dbReference>
<evidence type="ECO:0000256" key="2">
    <source>
        <dbReference type="ARBA" id="ARBA00006997"/>
    </source>
</evidence>
<feature type="binding site" evidence="11">
    <location>
        <position position="139"/>
    </location>
    <ligand>
        <name>substrate</name>
    </ligand>
</feature>
<dbReference type="KEGG" id="dlu:A6035_08270"/>
<dbReference type="InterPro" id="IPR031322">
    <property type="entry name" value="Shikimate/glucono_kinase"/>
</dbReference>
<dbReference type="PROSITE" id="PS01128">
    <property type="entry name" value="SHIKIMATE_KINASE"/>
    <property type="match status" value="1"/>
</dbReference>
<feature type="binding site" evidence="11">
    <location>
        <position position="84"/>
    </location>
    <ligand>
        <name>substrate</name>
    </ligand>
</feature>
<feature type="binding site" evidence="11">
    <location>
        <position position="156"/>
    </location>
    <ligand>
        <name>ATP</name>
        <dbReference type="ChEBI" id="CHEBI:30616"/>
    </ligand>
</feature>
<dbReference type="RefSeq" id="WP_108847409.1">
    <property type="nucleotide sequence ID" value="NZ_CP015449.1"/>
</dbReference>
<comment type="function">
    <text evidence="11">Catalyzes the specific phosphorylation of the 3-hydroxyl group of shikimic acid using ATP as a cosubstrate.</text>
</comment>
<dbReference type="GO" id="GO:0000287">
    <property type="term" value="F:magnesium ion binding"/>
    <property type="evidence" value="ECO:0007669"/>
    <property type="project" value="UniProtKB-UniRule"/>
</dbReference>
<organism evidence="13 14">
    <name type="scientific">Dietzia lutea</name>
    <dbReference type="NCBI Taxonomy" id="546160"/>
    <lineage>
        <taxon>Bacteria</taxon>
        <taxon>Bacillati</taxon>
        <taxon>Actinomycetota</taxon>
        <taxon>Actinomycetes</taxon>
        <taxon>Mycobacteriales</taxon>
        <taxon>Dietziaceae</taxon>
        <taxon>Dietzia</taxon>
    </lineage>
</organism>
<comment type="cofactor">
    <cofactor evidence="11">
        <name>Mg(2+)</name>
        <dbReference type="ChEBI" id="CHEBI:18420"/>
    </cofactor>
    <text evidence="11">Binds 1 Mg(2+) ion per subunit.</text>
</comment>
<protein>
    <recommendedName>
        <fullName evidence="3 11">Shikimate kinase</fullName>
        <shortName evidence="11">SK</shortName>
        <ecNumber evidence="3 11">2.7.1.71</ecNumber>
    </recommendedName>
</protein>
<feature type="binding site" evidence="11">
    <location>
        <position position="120"/>
    </location>
    <ligand>
        <name>ATP</name>
        <dbReference type="ChEBI" id="CHEBI:30616"/>
    </ligand>
</feature>
<keyword evidence="7 11" id="KW-0418">Kinase</keyword>
<dbReference type="GO" id="GO:0005524">
    <property type="term" value="F:ATP binding"/>
    <property type="evidence" value="ECO:0007669"/>
    <property type="project" value="UniProtKB-UniRule"/>
</dbReference>
<sequence>MSGPARPVAVLVGPPGAGKTTIGRKLARRLELPFLDADHLIEEAEGRSIPEIFASDGEHAFREIEERIIGEALTSFDGVLSLGGGAVLSPVTRERLRGHRVVHLTIGVAEGVRRSQGPGRPLLSGGDVTARYQALLTERAPLYREVAWTTVSTERRSSGKVVSDIVDRLGSGDPHPRGAGGRTR</sequence>
<dbReference type="Gene3D" id="3.40.50.300">
    <property type="entry name" value="P-loop containing nucleotide triphosphate hydrolases"/>
    <property type="match status" value="1"/>
</dbReference>
<evidence type="ECO:0000256" key="9">
    <source>
        <dbReference type="ARBA" id="ARBA00023141"/>
    </source>
</evidence>
<dbReference type="EMBL" id="CP015449">
    <property type="protein sequence ID" value="AWH92164.1"/>
    <property type="molecule type" value="Genomic_DNA"/>
</dbReference>
<name>A0A2S1R7D4_9ACTN</name>
<evidence type="ECO:0000256" key="8">
    <source>
        <dbReference type="ARBA" id="ARBA00022840"/>
    </source>
</evidence>
<keyword evidence="8 11" id="KW-0067">ATP-binding</keyword>
<dbReference type="Pfam" id="PF01202">
    <property type="entry name" value="SKI"/>
    <property type="match status" value="1"/>
</dbReference>
<evidence type="ECO:0000256" key="6">
    <source>
        <dbReference type="ARBA" id="ARBA00022741"/>
    </source>
</evidence>
<dbReference type="CDD" id="cd00464">
    <property type="entry name" value="SK"/>
    <property type="match status" value="1"/>
</dbReference>
<keyword evidence="14" id="KW-1185">Reference proteome</keyword>
<dbReference type="GO" id="GO:0009423">
    <property type="term" value="P:chorismate biosynthetic process"/>
    <property type="evidence" value="ECO:0007669"/>
    <property type="project" value="UniProtKB-UniRule"/>
</dbReference>
<evidence type="ECO:0000256" key="10">
    <source>
        <dbReference type="ARBA" id="ARBA00048567"/>
    </source>
</evidence>
<keyword evidence="11" id="KW-0963">Cytoplasm</keyword>
<dbReference type="EC" id="2.7.1.71" evidence="3 11"/>
<evidence type="ECO:0000256" key="7">
    <source>
        <dbReference type="ARBA" id="ARBA00022777"/>
    </source>
</evidence>
<feature type="binding site" evidence="11">
    <location>
        <position position="38"/>
    </location>
    <ligand>
        <name>substrate</name>
    </ligand>
</feature>
<comment type="catalytic activity">
    <reaction evidence="10 11">
        <text>shikimate + ATP = 3-phosphoshikimate + ADP + H(+)</text>
        <dbReference type="Rhea" id="RHEA:13121"/>
        <dbReference type="ChEBI" id="CHEBI:15378"/>
        <dbReference type="ChEBI" id="CHEBI:30616"/>
        <dbReference type="ChEBI" id="CHEBI:36208"/>
        <dbReference type="ChEBI" id="CHEBI:145989"/>
        <dbReference type="ChEBI" id="CHEBI:456216"/>
        <dbReference type="EC" id="2.7.1.71"/>
    </reaction>
</comment>
<evidence type="ECO:0000256" key="5">
    <source>
        <dbReference type="ARBA" id="ARBA00022679"/>
    </source>
</evidence>
<dbReference type="AlphaFoldDB" id="A0A2S1R7D4"/>
<feature type="region of interest" description="Disordered" evidence="12">
    <location>
        <begin position="162"/>
        <end position="184"/>
    </location>
</feature>
<proteinExistence type="inferred from homology"/>
<keyword evidence="11" id="KW-0479">Metal-binding</keyword>
<feature type="binding site" evidence="11">
    <location>
        <position position="62"/>
    </location>
    <ligand>
        <name>substrate</name>
    </ligand>
</feature>
<dbReference type="Proteomes" id="UP000244928">
    <property type="component" value="Chromosome"/>
</dbReference>
<keyword evidence="5 11" id="KW-0808">Transferase</keyword>
<comment type="pathway">
    <text evidence="1 11">Metabolic intermediate biosynthesis; chorismate biosynthesis; chorismate from D-erythrose 4-phosphate and phosphoenolpyruvate: step 5/7.</text>
</comment>
<gene>
    <name evidence="11" type="primary">aroK</name>
    <name evidence="13" type="ORF">A6035_08270</name>
</gene>
<dbReference type="GO" id="GO:0005829">
    <property type="term" value="C:cytosol"/>
    <property type="evidence" value="ECO:0007669"/>
    <property type="project" value="TreeGrafter"/>
</dbReference>
<evidence type="ECO:0000256" key="12">
    <source>
        <dbReference type="SAM" id="MobiDB-lite"/>
    </source>
</evidence>
<comment type="subcellular location">
    <subcellularLocation>
        <location evidence="11">Cytoplasm</location>
    </subcellularLocation>
</comment>
<comment type="similarity">
    <text evidence="2 11">Belongs to the shikimate kinase family.</text>
</comment>
<evidence type="ECO:0000256" key="4">
    <source>
        <dbReference type="ARBA" id="ARBA00022605"/>
    </source>
</evidence>
<evidence type="ECO:0000313" key="14">
    <source>
        <dbReference type="Proteomes" id="UP000244928"/>
    </source>
</evidence>
<dbReference type="InterPro" id="IPR027417">
    <property type="entry name" value="P-loop_NTPase"/>
</dbReference>
<keyword evidence="9 11" id="KW-0057">Aromatic amino acid biosynthesis</keyword>
<dbReference type="PANTHER" id="PTHR21087">
    <property type="entry name" value="SHIKIMATE KINASE"/>
    <property type="match status" value="1"/>
</dbReference>
<dbReference type="PRINTS" id="PR01100">
    <property type="entry name" value="SHIKIMTKNASE"/>
</dbReference>
<keyword evidence="6 11" id="KW-0547">Nucleotide-binding</keyword>
<accession>A0A2S1R7D4</accession>